<dbReference type="InterPro" id="IPR041690">
    <property type="entry name" value="Cadherin_5"/>
</dbReference>
<dbReference type="NCBIfam" id="TIGR01965">
    <property type="entry name" value="VCBS_repeat"/>
    <property type="match status" value="1"/>
</dbReference>
<dbReference type="Pfam" id="PF05345">
    <property type="entry name" value="He_PIG"/>
    <property type="match status" value="2"/>
</dbReference>
<dbReference type="Gene3D" id="2.60.40.60">
    <property type="entry name" value="Cadherins"/>
    <property type="match status" value="1"/>
</dbReference>
<feature type="region of interest" description="Disordered" evidence="3">
    <location>
        <begin position="566"/>
        <end position="602"/>
    </location>
</feature>
<dbReference type="InterPro" id="IPR019960">
    <property type="entry name" value="T1SS_VCA0849"/>
</dbReference>
<feature type="compositionally biased region" description="Basic and acidic residues" evidence="3">
    <location>
        <begin position="1162"/>
        <end position="1174"/>
    </location>
</feature>
<dbReference type="EMBL" id="CP058351">
    <property type="protein sequence ID" value="QLF71648.1"/>
    <property type="molecule type" value="Genomic_DNA"/>
</dbReference>
<dbReference type="PANTHER" id="PTHR38340:SF1">
    <property type="entry name" value="S-LAYER PROTEIN"/>
    <property type="match status" value="1"/>
</dbReference>
<dbReference type="PANTHER" id="PTHR38340">
    <property type="entry name" value="S-LAYER PROTEIN"/>
    <property type="match status" value="1"/>
</dbReference>
<feature type="compositionally biased region" description="Polar residues" evidence="3">
    <location>
        <begin position="567"/>
        <end position="577"/>
    </location>
</feature>
<dbReference type="NCBIfam" id="TIGR03661">
    <property type="entry name" value="T1SS_VCA0849"/>
    <property type="match status" value="1"/>
</dbReference>
<protein>
    <submittedName>
        <fullName evidence="5">Tandem-95 repeat protein</fullName>
    </submittedName>
</protein>
<dbReference type="InterPro" id="IPR006644">
    <property type="entry name" value="Cadg"/>
</dbReference>
<dbReference type="RefSeq" id="WP_179028220.1">
    <property type="nucleotide sequence ID" value="NZ_CP058351.1"/>
</dbReference>
<comment type="subcellular location">
    <subcellularLocation>
        <location evidence="1">Secreted</location>
    </subcellularLocation>
</comment>
<dbReference type="InterPro" id="IPR018511">
    <property type="entry name" value="Hemolysin-typ_Ca-bd_CS"/>
</dbReference>
<sequence>MSVEDPRQSAFENNAAASEFETELSLEFASGTDSFPELEVAQAQTTDTTGPIQQATAEPVPSRIIPDQNNVVRLPVTVSIDELRVDGPDLILVQADGSEITIVNGAARIPTFIIADVELPQQVLFAALEDSNINVAAGPDGSFSASSQSPSSGGDFDDGPFDGGPEEFELVGLLEGTNFSESLAATDNGVDDGEPSIPFPLTAPFLFDEAFIADTIAGNQRFSSVLPFNPGPDFGTITAIGFVAATNVDEEGNGPQTLAGFTSGGLAISIETFAPPTDGTVLNFLALRGVDSAGNTVFTITVDNRVTGAFTFELVGKLDHPDVGENGSQDNLADLLRLGFTYTVTDLDGDFVIGNFSIDIQDDAPLIGGTEAARVDEDFLRGGNRDDEPVRETPIEESEGPIDVLRPVLVSDGLTVGGNLNINWGADNGNASVNGGNTTGVANDRAVYFSEAQRAALEALGLTSDGVRLVIELQNNGQTLVAYKPASFSGPVIPLIEGEEGPTPSFEGVFRDAVFDVTLSDEGTGSYSFTLFGNLDHPERNSGTGQVEEDLAIQFGFTVRDSDGDRATSTFTVSVNDDSPVRGEEERSGAEDEAVNDGNDEDDRLFQVADGSLNIRWGADDGDSDLGGNGDRSVAFTNSSVGVVGAYGETLTSLGQPVSFTVINGVLVGYTGEAAPTDFSVETVSKNVVFYVTLSDDDRDSYEFRLVQPLDHATNEGTGVENDLSLTFNYTATDSDGDTITGSFTVDVRDDVAMIGTPFAGGVVEEEQRQVAGDGNDLIEDPRGADDADSWSGPFWNPRFNDVTTHMTGGTLSISWGSDNANDGDGQPGDRSVQFGPQAIANLEALNLTSDGDTIKYTIVTMSGQQVLLAYTGSVVPTTVPTNEDAAVSANVVFQVALSDAEAGSYAFKLFDTLDHQGSDEGEDSQILTFQFTATDSDGDVTEPATFSVKVIDDQPIAMGTILARVVEEEELTGGNEDRTSGSGDLDNDTSFMGMPMNLTTAKAGGPLNIFWGGDDGNKNENGGFTGTQVSGDRSVVFATGTGAARVLTASEVAEFLTVSGGGATLASLTSEGRALVYTLSGDGTELTARAGSVEGNLVFTVNLMDADRGSYEFELKGVLDHPVKASGASNEDVISFKFTFTARDGDGDIVKNDFTVRVIDDSPVRGEEERSGAEDEAVNDGNDEDDGLFQVADGSLNIRWGADDGDSDLGGNGDRSVAFTNSSVGVVGAYGETLTSLGQPVSFTVINGVLVGYTGEAAPTDFSVETVSKNVVFYVTLSDDDRDSYEFRLVQPLDHATNEGTGVENDLSLTFNYTATDSDGDTITGSFTVDVRDDVPVFDDNARSEVSEDGTRTVTASLNGLDWGADDGAARALVMSANVGVKDHTDTTIGELRSNGKAVSFTLISGVLVAYVDAVPASAVATNVVFTVTPNSSTGSYTFDLRQPLDHTSPVSSAQHLDLTFGVTAVDSDGDPATGAFTVRVDAAGSIGSIDYSNLTSDVFVNLSGFSVTRDGQTVAADTATDRPGDNIIGRDGMAGVVSATGGSGNDILVGGGTNNILNGGDGNDLLIGGKGNDTLNGGLGDDTLIVSADIDVVSGFGPRTFTRGDGSTVGIDINGRSGEGDSLNGGTGFDAVRFEPASGANGFVFDRANSSLGLVGVERFEGTEGDDIILLPKGYSTSETTQIETDGGKGNDILQGSDVQGDKISGGDGNDLISGLGGNDDISGGNGADQIWGGAGDDTIDGGADNDTLHGNAGDDTVIGGDGDDRLTGGQGVNRLFGGKGDDVLGGDSHSQTTLFDGGEGTDTLHVKSPGSKVTVNLAGGTITGGHYDGSTVVGIENVENKSPNSAVEFIGDDADNILIGGNKDDILVGGKGNDTLRGGAGDDRIIHNVGDGDDIVDGGSETGSTSPNYDELVFNGDATARTFTLGAVTGATEITPADDKTDIRVSYTGPNAGSVRADEIERVTFNLGTGGDTVILNDVTGSAVAPSTVVINGGTGNDTIDLSQFGGSTVQILDGGGSDTVKLAGVWTDYVFTMSDDDTYTIRRGDTVIATVKGVEFVQFGETGDGQSGYTMAIGNVVNVAPVAGTDAGSVVEAGGVDNAIAGTPSASGNVLTNDTDGNVTTDTPPKLVDQLSVSKVGNREIDADGETISGAYGDLFIKADGEYVYTLDNTRAATQALTQGQKVTETFSYTVQDVANATATGEISIEVTGTNDAPVLSNVGGTLAYVEGDGPRAIDNDLSVSDVDNTTLASAVVQITGGYQPGQDVLAFDNNDSDAFGNISASFNSANGELTLTSAGAMATKAQFEAALRAVTYGNLSESPTGADRIISVSLNDGNLTSNVGQVTVTVQAVNDAPVNTVPSPLTVDEDSELVISGLSIADADAGAGAVTVTLEVQNGTLTLPNTNGVTVDGNDSDTVTLNGSVTAINAALVGLKYQGKLNFNGTDQLKITTSDNGNTGSGGAKTDTDTVSITVNAVNDAPTVANAIADQSIEEEGVFNYQIPSNTFADVDGDQLTLSATLAGGGALPSWLQFDPITRTLSGMSPENENGFIDVTVTASDGSLDVSETFRLTVTPVNDAPVAVDDVFGAIDEDSGVRVIQIADILANDSKGAPNEAGQTLNITALTNVVGGTAEIVGETIEFTPFANYNGTASFNYTISDNGQTNGVDDFKTATGLVSFPINAVNDAPTVANAIADQSIEEEGVFNYQIPSNTFADVDGDQLTLSATLAGGGALPSWLQFDPITRTFSGTSPENENGFIDVTVTASDGSSDVSETFRLTVTPVNDAPVITSGDSVSVAENTPTSVVIYQATATDAENQPVTFTLLGADANRFDISSTGAVTFKASPDWEAPSDQGANNVYNITVVASDGTDQSSKNVEITVTKVPEVLNRAPVVGFEPFAGASGYSVTPPRSTSTLHMSESVTLPNNLFTDPDGNSLTLTANLPSSNWAFSTVTGQTKIHFNKNVPTGVYDIVVTASDGNLATSTTVKVWVAGSTTSAVNGDGDSSANSIVGGSTGSEYEANSGNDFVDAGGGNDTISGGSGNDALFGGMGNDTINGDSNDDYLNGEDGDDKLDGDSGNDWLVGGAGNDELDGDSGNDVLIGGTGNDILDGDDGVDSLYGGDGSDILYGRDNDAVLDGGSGFGTDTLRIKDDFTSVSDAQISNIETIQIRDDNQTVNLSNQTEGFKVYGTTGNDRITMGSGNDTINSDDGDDVLTGNGGADIFHVVGNNDTDTITDFTVNEDKLSFFNVSGKSTAASIGALGTRDNNVVLLSQTGLTTQSIRDAVSTGDATNNYVIAWNSQQNRAEVWYDDNWRGTGSRELVAVLSNINTLAKFQAIDLDDLQSHFSINDPIILDLDKNGFAFSSIDNGVTFDIDADGNADQIAWTSDDGILAYDANGNGTIDNGSEIFTPDFNGGKFASGVAALASLDSNGDGKIDAGDAAFKDLKIWIDGNNNGVSDEGELLSLSANGVASISLTTDQSGGTEDGQVIFAEGEFTFVDGSTGNFVEVGFDTIFGSEPEGVTLHGGMGEVVMTGTDRADTFVFDETALNELDVADVITDFSSEEGDVLDVSGLLDTLLGAPATAETAMSHLKASVEGGNTTVSVQTDDGWKDVVTLQNHDTVIKILFDEKHSIDLGSQNS</sequence>
<dbReference type="InterPro" id="IPR050557">
    <property type="entry name" value="RTX_toxin/Mannuronan_C5-epim"/>
</dbReference>
<dbReference type="InterPro" id="IPR010221">
    <property type="entry name" value="VCBS_dom"/>
</dbReference>
<dbReference type="InterPro" id="IPR011049">
    <property type="entry name" value="Serralysin-like_metalloprot_C"/>
</dbReference>
<dbReference type="InterPro" id="IPR013783">
    <property type="entry name" value="Ig-like_fold"/>
</dbReference>
<feature type="compositionally biased region" description="Acidic residues" evidence="3">
    <location>
        <begin position="3061"/>
        <end position="3075"/>
    </location>
</feature>
<accession>A0ABX6QSQ6</accession>
<dbReference type="Pfam" id="PF00353">
    <property type="entry name" value="HemolysinCabind"/>
    <property type="match status" value="7"/>
</dbReference>
<feature type="region of interest" description="Disordered" evidence="3">
    <location>
        <begin position="1162"/>
        <end position="1187"/>
    </location>
</feature>
<evidence type="ECO:0000256" key="3">
    <source>
        <dbReference type="SAM" id="MobiDB-lite"/>
    </source>
</evidence>
<name>A0ABX6QSQ6_9HYPH</name>
<evidence type="ECO:0000256" key="1">
    <source>
        <dbReference type="ARBA" id="ARBA00004613"/>
    </source>
</evidence>
<evidence type="ECO:0000256" key="2">
    <source>
        <dbReference type="ARBA" id="ARBA00022525"/>
    </source>
</evidence>
<dbReference type="NCBIfam" id="NF012211">
    <property type="entry name" value="tand_rpt_95"/>
    <property type="match status" value="1"/>
</dbReference>
<dbReference type="PROSITE" id="PS50268">
    <property type="entry name" value="CADHERIN_2"/>
    <property type="match status" value="1"/>
</dbReference>
<feature type="region of interest" description="Disordered" evidence="3">
    <location>
        <begin position="3060"/>
        <end position="3101"/>
    </location>
</feature>
<dbReference type="Gene3D" id="2.150.10.10">
    <property type="entry name" value="Serralysin-like metalloprotease, C-terminal"/>
    <property type="match status" value="6"/>
</dbReference>
<evidence type="ECO:0000313" key="5">
    <source>
        <dbReference type="EMBL" id="QLF71648.1"/>
    </source>
</evidence>
<proteinExistence type="predicted"/>
<dbReference type="NCBIfam" id="TIGR03660">
    <property type="entry name" value="T1SS_rpt_143"/>
    <property type="match status" value="1"/>
</dbReference>
<evidence type="ECO:0000313" key="6">
    <source>
        <dbReference type="Proteomes" id="UP000308530"/>
    </source>
</evidence>
<geneLocation type="plasmid" evidence="5 6">
    <name>pPRADMK78_01</name>
</geneLocation>
<feature type="domain" description="Cadherin" evidence="4">
    <location>
        <begin position="2791"/>
        <end position="2896"/>
    </location>
</feature>
<organism evidence="5 6">
    <name type="scientific">Peteryoungia desertarenae</name>
    <dbReference type="NCBI Taxonomy" id="1813451"/>
    <lineage>
        <taxon>Bacteria</taxon>
        <taxon>Pseudomonadati</taxon>
        <taxon>Pseudomonadota</taxon>
        <taxon>Alphaproteobacteria</taxon>
        <taxon>Hyphomicrobiales</taxon>
        <taxon>Rhizobiaceae</taxon>
        <taxon>Peteryoungia</taxon>
    </lineage>
</organism>
<feature type="region of interest" description="Disordered" evidence="3">
    <location>
        <begin position="139"/>
        <end position="162"/>
    </location>
</feature>
<dbReference type="PRINTS" id="PR00313">
    <property type="entry name" value="CABNDNGRPT"/>
</dbReference>
<feature type="compositionally biased region" description="Basic and acidic residues" evidence="3">
    <location>
        <begin position="579"/>
        <end position="590"/>
    </location>
</feature>
<keyword evidence="2" id="KW-0964">Secreted</keyword>
<dbReference type="Gene3D" id="2.60.40.10">
    <property type="entry name" value="Immunoglobulins"/>
    <property type="match status" value="3"/>
</dbReference>
<keyword evidence="5" id="KW-0614">Plasmid</keyword>
<dbReference type="SMART" id="SM00736">
    <property type="entry name" value="CADG"/>
    <property type="match status" value="2"/>
</dbReference>
<dbReference type="Proteomes" id="UP000308530">
    <property type="component" value="Plasmid pPRADMK78_01"/>
</dbReference>
<evidence type="ECO:0000259" key="4">
    <source>
        <dbReference type="PROSITE" id="PS50268"/>
    </source>
</evidence>
<dbReference type="CDD" id="cd11304">
    <property type="entry name" value="Cadherin_repeat"/>
    <property type="match status" value="1"/>
</dbReference>
<gene>
    <name evidence="5" type="ORF">FE840_018535</name>
</gene>
<dbReference type="Pfam" id="PF17803">
    <property type="entry name" value="Cadherin_4"/>
    <property type="match status" value="1"/>
</dbReference>
<dbReference type="Pfam" id="PF17892">
    <property type="entry name" value="Cadherin_5"/>
    <property type="match status" value="1"/>
</dbReference>
<dbReference type="PROSITE" id="PS00330">
    <property type="entry name" value="HEMOLYSIN_CALCIUM"/>
    <property type="match status" value="6"/>
</dbReference>
<dbReference type="InterPro" id="IPR002126">
    <property type="entry name" value="Cadherin-like_dom"/>
</dbReference>
<dbReference type="Pfam" id="PF17963">
    <property type="entry name" value="Big_9"/>
    <property type="match status" value="1"/>
</dbReference>
<feature type="region of interest" description="Disordered" evidence="3">
    <location>
        <begin position="2998"/>
        <end position="3019"/>
    </location>
</feature>
<dbReference type="InterPro" id="IPR040853">
    <property type="entry name" value="RapA2_cadherin-like"/>
</dbReference>
<dbReference type="InterPro" id="IPR019959">
    <property type="entry name" value="T1SS-143_rpt-cont_dom"/>
</dbReference>
<feature type="compositionally biased region" description="Acidic residues" evidence="3">
    <location>
        <begin position="591"/>
        <end position="602"/>
    </location>
</feature>
<reference evidence="5 6" key="1">
    <citation type="submission" date="2020-06" db="EMBL/GenBank/DDBJ databases">
        <title>Genome sequence of Rhizobium sp strain ADMK78.</title>
        <authorList>
            <person name="Rahi P."/>
        </authorList>
    </citation>
    <scope>NUCLEOTIDE SEQUENCE [LARGE SCALE GENOMIC DNA]</scope>
    <source>
        <strain evidence="5 6">ADMK78</strain>
        <plasmid evidence="5 6">pPRADMK78_01</plasmid>
    </source>
</reference>
<feature type="compositionally biased region" description="Acidic residues" evidence="3">
    <location>
        <begin position="1175"/>
        <end position="1187"/>
    </location>
</feature>
<dbReference type="SUPFAM" id="SSF49313">
    <property type="entry name" value="Cadherin-like"/>
    <property type="match status" value="3"/>
</dbReference>
<dbReference type="InterPro" id="IPR015919">
    <property type="entry name" value="Cadherin-like_sf"/>
</dbReference>
<feature type="compositionally biased region" description="Low complexity" evidence="3">
    <location>
        <begin position="139"/>
        <end position="154"/>
    </location>
</feature>
<keyword evidence="6" id="KW-1185">Reference proteome</keyword>
<dbReference type="InterPro" id="IPR001343">
    <property type="entry name" value="Hemolysn_Ca-bd"/>
</dbReference>
<dbReference type="SUPFAM" id="SSF51120">
    <property type="entry name" value="beta-Roll"/>
    <property type="match status" value="5"/>
</dbReference>